<protein>
    <submittedName>
        <fullName evidence="1">Uncharacterized protein</fullName>
    </submittedName>
</protein>
<evidence type="ECO:0000313" key="1">
    <source>
        <dbReference type="EMBL" id="GFO38642.1"/>
    </source>
</evidence>
<keyword evidence="2" id="KW-1185">Reference proteome</keyword>
<organism evidence="1 2">
    <name type="scientific">Plakobranchus ocellatus</name>
    <dbReference type="NCBI Taxonomy" id="259542"/>
    <lineage>
        <taxon>Eukaryota</taxon>
        <taxon>Metazoa</taxon>
        <taxon>Spiralia</taxon>
        <taxon>Lophotrochozoa</taxon>
        <taxon>Mollusca</taxon>
        <taxon>Gastropoda</taxon>
        <taxon>Heterobranchia</taxon>
        <taxon>Euthyneura</taxon>
        <taxon>Panpulmonata</taxon>
        <taxon>Sacoglossa</taxon>
        <taxon>Placobranchoidea</taxon>
        <taxon>Plakobranchidae</taxon>
        <taxon>Plakobranchus</taxon>
    </lineage>
</organism>
<name>A0AAV4D386_9GAST</name>
<dbReference type="AlphaFoldDB" id="A0AAV4D386"/>
<dbReference type="EMBL" id="BLXT01007329">
    <property type="protein sequence ID" value="GFO38642.1"/>
    <property type="molecule type" value="Genomic_DNA"/>
</dbReference>
<gene>
    <name evidence="1" type="ORF">PoB_006514700</name>
</gene>
<proteinExistence type="predicted"/>
<comment type="caution">
    <text evidence="1">The sequence shown here is derived from an EMBL/GenBank/DDBJ whole genome shotgun (WGS) entry which is preliminary data.</text>
</comment>
<accession>A0AAV4D386</accession>
<reference evidence="1 2" key="1">
    <citation type="journal article" date="2021" name="Elife">
        <title>Chloroplast acquisition without the gene transfer in kleptoplastic sea slugs, Plakobranchus ocellatus.</title>
        <authorList>
            <person name="Maeda T."/>
            <person name="Takahashi S."/>
            <person name="Yoshida T."/>
            <person name="Shimamura S."/>
            <person name="Takaki Y."/>
            <person name="Nagai Y."/>
            <person name="Toyoda A."/>
            <person name="Suzuki Y."/>
            <person name="Arimoto A."/>
            <person name="Ishii H."/>
            <person name="Satoh N."/>
            <person name="Nishiyama T."/>
            <person name="Hasebe M."/>
            <person name="Maruyama T."/>
            <person name="Minagawa J."/>
            <person name="Obokata J."/>
            <person name="Shigenobu S."/>
        </authorList>
    </citation>
    <scope>NUCLEOTIDE SEQUENCE [LARGE SCALE GENOMIC DNA]</scope>
</reference>
<dbReference type="Proteomes" id="UP000735302">
    <property type="component" value="Unassembled WGS sequence"/>
</dbReference>
<sequence length="100" mass="11189">MDILLDEFQVNRYSAWGVNLDTKITVHACGAVTCNKQRWPLVISIPLDFDLSDQALQPSIFLSIHPSITDCPVSAVPLRQSWNQPVYEMTTVQLRSGDAT</sequence>
<evidence type="ECO:0000313" key="2">
    <source>
        <dbReference type="Proteomes" id="UP000735302"/>
    </source>
</evidence>